<dbReference type="Pfam" id="PF14198">
    <property type="entry name" value="TnpV"/>
    <property type="match status" value="1"/>
</dbReference>
<gene>
    <name evidence="1" type="ORF">E7215_17405</name>
</gene>
<dbReference type="InterPro" id="IPR026989">
    <property type="entry name" value="TnpV"/>
</dbReference>
<organism evidence="1 2">
    <name type="scientific">Clostridium sulfidigenes</name>
    <dbReference type="NCBI Taxonomy" id="318464"/>
    <lineage>
        <taxon>Bacteria</taxon>
        <taxon>Bacillati</taxon>
        <taxon>Bacillota</taxon>
        <taxon>Clostridia</taxon>
        <taxon>Eubacteriales</taxon>
        <taxon>Clostridiaceae</taxon>
        <taxon>Clostridium</taxon>
    </lineage>
</organism>
<sequence length="113" mass="12913">MELTYTQTGDYLIPDLMLPEEETHIGKYGMLRKTYLKNHRKGMYASLMLSGRLISHLSEIDRTARERVELITAQLLEKDPAPDKAIDPMGWTGHLNSLKHQAEETVLAELVFS</sequence>
<dbReference type="EMBL" id="SVCM01000210">
    <property type="protein sequence ID" value="MBE6061918.1"/>
    <property type="molecule type" value="Genomic_DNA"/>
</dbReference>
<name>A0A927ZVD2_9CLOT</name>
<evidence type="ECO:0000313" key="2">
    <source>
        <dbReference type="Proteomes" id="UP000768462"/>
    </source>
</evidence>
<dbReference type="Proteomes" id="UP000768462">
    <property type="component" value="Unassembled WGS sequence"/>
</dbReference>
<comment type="caution">
    <text evidence="1">The sequence shown here is derived from an EMBL/GenBank/DDBJ whole genome shotgun (WGS) entry which is preliminary data.</text>
</comment>
<evidence type="ECO:0000313" key="1">
    <source>
        <dbReference type="EMBL" id="MBE6061918.1"/>
    </source>
</evidence>
<dbReference type="AlphaFoldDB" id="A0A927ZVD2"/>
<proteinExistence type="predicted"/>
<reference evidence="1" key="1">
    <citation type="submission" date="2019-04" db="EMBL/GenBank/DDBJ databases">
        <title>Evolution of Biomass-Degrading Anaerobic Consortia Revealed by Metagenomics.</title>
        <authorList>
            <person name="Peng X."/>
        </authorList>
    </citation>
    <scope>NUCLEOTIDE SEQUENCE</scope>
    <source>
        <strain evidence="1">SIG254</strain>
    </source>
</reference>
<accession>A0A927ZVD2</accession>
<protein>
    <submittedName>
        <fullName evidence="1">TnpV protein</fullName>
    </submittedName>
</protein>